<dbReference type="SUPFAM" id="SSF101960">
    <property type="entry name" value="Stabilizer of iron transporter SufD"/>
    <property type="match status" value="1"/>
</dbReference>
<dbReference type="Proteomes" id="UP000199452">
    <property type="component" value="Unassembled WGS sequence"/>
</dbReference>
<dbReference type="InterPro" id="IPR011542">
    <property type="entry name" value="SUF_FeS_clus_asmbl_SufD"/>
</dbReference>
<proteinExistence type="inferred from homology"/>
<feature type="domain" description="SUF system FeS cluster assembly SufBD core" evidence="2">
    <location>
        <begin position="184"/>
        <end position="414"/>
    </location>
</feature>
<dbReference type="Pfam" id="PF01458">
    <property type="entry name" value="SUFBD_core"/>
    <property type="match status" value="1"/>
</dbReference>
<name>A0A1G6PDR9_9BACT</name>
<dbReference type="EMBL" id="FMYP01000050">
    <property type="protein sequence ID" value="SDC77465.1"/>
    <property type="molecule type" value="Genomic_DNA"/>
</dbReference>
<evidence type="ECO:0000259" key="3">
    <source>
        <dbReference type="Pfam" id="PF19295"/>
    </source>
</evidence>
<keyword evidence="5" id="KW-1185">Reference proteome</keyword>
<evidence type="ECO:0000256" key="1">
    <source>
        <dbReference type="ARBA" id="ARBA00043967"/>
    </source>
</evidence>
<sequence>MTGKVSENKITADFVNLYLANLDMLKEGMPEFMNAARTDAIESFNIIGLPGRKSEKYKYTNISSLFEKEYEKYFAPKKIEFSVEDIFKCDVPSLDTDTLLVVNGFYFGLNKLEVLPNGVIMGSLAEAAIQYPEIVKKHYGKYADVSDEGLVALNTAFAQDGIFLYVPRSVAIEKPIQIINILISDEAILVQPRNMIILEENSQVKLVVCDHTLSPQNFLTNAATEIYAGVGSNLEYIRMQNEHNGSNHLMNIYIQQEAKSVVNTNTIALHGGIIRNNINVKFNGEGGENHIYGLSLVDKTQHVDNYSFVDHAVPNCTSNELFKNIIDDMGTAAFNGRILVRPNAQKTLAFQSNNNLLLTDDARMYTKPQLEIYADDVKCSHGATVGQMDEEALFYMRTRGIGMREARLLQMFGFAHDVIQKISIEPLRERVDELVDKRLKGELARCNTCAMHCC</sequence>
<feature type="domain" description="SUF system FeS cluster assembly SufBD N-terminal" evidence="3">
    <location>
        <begin position="9"/>
        <end position="178"/>
    </location>
</feature>
<dbReference type="PANTHER" id="PTHR43575:SF1">
    <property type="entry name" value="PROTEIN ABCI7, CHLOROPLASTIC"/>
    <property type="match status" value="1"/>
</dbReference>
<dbReference type="GO" id="GO:0016226">
    <property type="term" value="P:iron-sulfur cluster assembly"/>
    <property type="evidence" value="ECO:0007669"/>
    <property type="project" value="InterPro"/>
</dbReference>
<dbReference type="STRING" id="1640674.SAMN05216323_105013"/>
<evidence type="ECO:0000313" key="5">
    <source>
        <dbReference type="Proteomes" id="UP000199452"/>
    </source>
</evidence>
<dbReference type="InterPro" id="IPR045595">
    <property type="entry name" value="SufBD_N"/>
</dbReference>
<evidence type="ECO:0000259" key="2">
    <source>
        <dbReference type="Pfam" id="PF01458"/>
    </source>
</evidence>
<dbReference type="NCBIfam" id="TIGR01981">
    <property type="entry name" value="sufD"/>
    <property type="match status" value="1"/>
</dbReference>
<dbReference type="OrthoDB" id="9768262at2"/>
<gene>
    <name evidence="4" type="ORF">SAMN05216323_105013</name>
</gene>
<dbReference type="InterPro" id="IPR037284">
    <property type="entry name" value="SUF_FeS_clus_asmbl_SufBD_sf"/>
</dbReference>
<protein>
    <submittedName>
        <fullName evidence="4">Fe-S cluster assembly protein SufD</fullName>
    </submittedName>
</protein>
<dbReference type="AlphaFoldDB" id="A0A1G6PDR9"/>
<comment type="similarity">
    <text evidence="1">Belongs to the iron-sulfur cluster assembly SufBD family.</text>
</comment>
<accession>A0A1G6PDR9</accession>
<dbReference type="PANTHER" id="PTHR43575">
    <property type="entry name" value="PROTEIN ABCI7, CHLOROPLASTIC"/>
    <property type="match status" value="1"/>
</dbReference>
<dbReference type="InterPro" id="IPR000825">
    <property type="entry name" value="SUF_FeS_clus_asmbl_SufBD_core"/>
</dbReference>
<dbReference type="Pfam" id="PF19295">
    <property type="entry name" value="SufBD_N"/>
    <property type="match status" value="1"/>
</dbReference>
<evidence type="ECO:0000313" key="4">
    <source>
        <dbReference type="EMBL" id="SDC77465.1"/>
    </source>
</evidence>
<reference evidence="4 5" key="1">
    <citation type="submission" date="2016-09" db="EMBL/GenBank/DDBJ databases">
        <authorList>
            <person name="Capua I."/>
            <person name="De Benedictis P."/>
            <person name="Joannis T."/>
            <person name="Lombin L.H."/>
            <person name="Cattoli G."/>
        </authorList>
    </citation>
    <scope>NUCLEOTIDE SEQUENCE [LARGE SCALE GENOMIC DNA]</scope>
    <source>
        <strain evidence="4 5">A7P-90m</strain>
    </source>
</reference>
<dbReference type="InterPro" id="IPR055346">
    <property type="entry name" value="Fe-S_cluster_assembly_SufBD"/>
</dbReference>
<dbReference type="RefSeq" id="WP_092439502.1">
    <property type="nucleotide sequence ID" value="NZ_FMYP01000050.1"/>
</dbReference>
<organism evidence="4 5">
    <name type="scientific">Williamwhitmania taraxaci</name>
    <dbReference type="NCBI Taxonomy" id="1640674"/>
    <lineage>
        <taxon>Bacteria</taxon>
        <taxon>Pseudomonadati</taxon>
        <taxon>Bacteroidota</taxon>
        <taxon>Bacteroidia</taxon>
        <taxon>Bacteroidales</taxon>
        <taxon>Williamwhitmaniaceae</taxon>
        <taxon>Williamwhitmania</taxon>
    </lineage>
</organism>